<dbReference type="RefSeq" id="WP_106528511.1">
    <property type="nucleotide sequence ID" value="NZ_PYAW01000002.1"/>
</dbReference>
<dbReference type="Proteomes" id="UP000240971">
    <property type="component" value="Unassembled WGS sequence"/>
</dbReference>
<comment type="caution">
    <text evidence="3">The sequence shown here is derived from an EMBL/GenBank/DDBJ whole genome shotgun (WGS) entry which is preliminary data.</text>
</comment>
<keyword evidence="2" id="KW-0732">Signal</keyword>
<dbReference type="EMBL" id="PYAW01000002">
    <property type="protein sequence ID" value="PSL48104.1"/>
    <property type="molecule type" value="Genomic_DNA"/>
</dbReference>
<reference evidence="3 4" key="1">
    <citation type="submission" date="2018-03" db="EMBL/GenBank/DDBJ databases">
        <title>Genomic Encyclopedia of Archaeal and Bacterial Type Strains, Phase II (KMG-II): from individual species to whole genera.</title>
        <authorList>
            <person name="Goeker M."/>
        </authorList>
    </citation>
    <scope>NUCLEOTIDE SEQUENCE [LARGE SCALE GENOMIC DNA]</scope>
    <source>
        <strain evidence="3 4">DSM 24859</strain>
    </source>
</reference>
<evidence type="ECO:0008006" key="5">
    <source>
        <dbReference type="Google" id="ProtNLM"/>
    </source>
</evidence>
<protein>
    <recommendedName>
        <fullName evidence="5">Collagen triple helix repeat protein</fullName>
    </recommendedName>
</protein>
<accession>A0A2P8HPG8</accession>
<dbReference type="Gene3D" id="1.20.5.320">
    <property type="entry name" value="6-Phosphogluconate Dehydrogenase, domain 3"/>
    <property type="match status" value="1"/>
</dbReference>
<dbReference type="AlphaFoldDB" id="A0A2P8HPG8"/>
<keyword evidence="4" id="KW-1185">Reference proteome</keyword>
<feature type="region of interest" description="Disordered" evidence="1">
    <location>
        <begin position="34"/>
        <end position="57"/>
    </location>
</feature>
<feature type="compositionally biased region" description="Gly residues" evidence="1">
    <location>
        <begin position="43"/>
        <end position="52"/>
    </location>
</feature>
<organism evidence="3 4">
    <name type="scientific">Chitinophaga niastensis</name>
    <dbReference type="NCBI Taxonomy" id="536980"/>
    <lineage>
        <taxon>Bacteria</taxon>
        <taxon>Pseudomonadati</taxon>
        <taxon>Bacteroidota</taxon>
        <taxon>Chitinophagia</taxon>
        <taxon>Chitinophagales</taxon>
        <taxon>Chitinophagaceae</taxon>
        <taxon>Chitinophaga</taxon>
    </lineage>
</organism>
<gene>
    <name evidence="3" type="ORF">CLV51_102966</name>
</gene>
<dbReference type="OrthoDB" id="1524444at2"/>
<evidence type="ECO:0000256" key="1">
    <source>
        <dbReference type="SAM" id="MobiDB-lite"/>
    </source>
</evidence>
<evidence type="ECO:0000256" key="2">
    <source>
        <dbReference type="SAM" id="SignalP"/>
    </source>
</evidence>
<evidence type="ECO:0000313" key="4">
    <source>
        <dbReference type="Proteomes" id="UP000240971"/>
    </source>
</evidence>
<proteinExistence type="predicted"/>
<evidence type="ECO:0000313" key="3">
    <source>
        <dbReference type="EMBL" id="PSL48104.1"/>
    </source>
</evidence>
<name>A0A2P8HPG8_CHINA</name>
<sequence length="219" mass="23054">MNKYSFFSGRLPYLVCLVFLSLFLTNCSKEGPQGPAGSQGAAGVPGPGGSAGPQGPPGNANVVSGTFTLVSTDYVTDYWTIGTGNGGALGITARAALKNIPAITAGIFNTGTVLVYLKTPVSLGSTATVWSPLPYDIRGFNAGYLTSFKFNYEAGKLRIYYMIVQTDAAAVNVPDVTVAVIPSYDYKYVVIAGTAAARASQAINLKDYNEVARYFNLKD</sequence>
<feature type="signal peptide" evidence="2">
    <location>
        <begin position="1"/>
        <end position="28"/>
    </location>
</feature>
<feature type="chain" id="PRO_5015200805" description="Collagen triple helix repeat protein" evidence="2">
    <location>
        <begin position="29"/>
        <end position="219"/>
    </location>
</feature>